<dbReference type="PANTHER" id="PTHR11099:SF0">
    <property type="entry name" value="VACUOLAR PROTEIN SORTING-ASSOCIATED PROTEIN 35"/>
    <property type="match status" value="1"/>
</dbReference>
<dbReference type="GeneID" id="25339671"/>
<dbReference type="Pfam" id="PF03635">
    <property type="entry name" value="Vps35"/>
    <property type="match status" value="1"/>
</dbReference>
<dbReference type="RefSeq" id="XP_013335968.1">
    <property type="nucleotide sequence ID" value="XM_013480514.1"/>
</dbReference>
<proteinExistence type="inferred from homology"/>
<feature type="region of interest" description="Disordered" evidence="6">
    <location>
        <begin position="199"/>
        <end position="218"/>
    </location>
</feature>
<dbReference type="GO" id="GO:0005829">
    <property type="term" value="C:cytosol"/>
    <property type="evidence" value="ECO:0007669"/>
    <property type="project" value="GOC"/>
</dbReference>
<keyword evidence="4" id="KW-0653">Protein transport</keyword>
<name>U6MCC1_EIMMA</name>
<dbReference type="OrthoDB" id="10258141at2759"/>
<accession>U6MCC1</accession>
<dbReference type="EMBL" id="HG720290">
    <property type="protein sequence ID" value="CDJ59320.1"/>
    <property type="molecule type" value="Genomic_DNA"/>
</dbReference>
<comment type="similarity">
    <text evidence="2">Belongs to the VPS35 family.</text>
</comment>
<evidence type="ECO:0000313" key="7">
    <source>
        <dbReference type="EMBL" id="CDJ59320.1"/>
    </source>
</evidence>
<dbReference type="GO" id="GO:0006886">
    <property type="term" value="P:intracellular protein transport"/>
    <property type="evidence" value="ECO:0007669"/>
    <property type="project" value="TreeGrafter"/>
</dbReference>
<evidence type="ECO:0000256" key="3">
    <source>
        <dbReference type="ARBA" id="ARBA00022448"/>
    </source>
</evidence>
<dbReference type="AlphaFoldDB" id="U6MCC1"/>
<comment type="subcellular location">
    <subcellularLocation>
        <location evidence="1">Membrane</location>
        <topology evidence="1">Peripheral membrane protein</topology>
    </subcellularLocation>
</comment>
<evidence type="ECO:0000313" key="8">
    <source>
        <dbReference type="Proteomes" id="UP000030763"/>
    </source>
</evidence>
<keyword evidence="8" id="KW-1185">Reference proteome</keyword>
<dbReference type="GO" id="GO:0042147">
    <property type="term" value="P:retrograde transport, endosome to Golgi"/>
    <property type="evidence" value="ECO:0007669"/>
    <property type="project" value="InterPro"/>
</dbReference>
<organism evidence="7 8">
    <name type="scientific">Eimeria maxima</name>
    <name type="common">Coccidian parasite</name>
    <dbReference type="NCBI Taxonomy" id="5804"/>
    <lineage>
        <taxon>Eukaryota</taxon>
        <taxon>Sar</taxon>
        <taxon>Alveolata</taxon>
        <taxon>Apicomplexa</taxon>
        <taxon>Conoidasida</taxon>
        <taxon>Coccidia</taxon>
        <taxon>Eucoccidiorida</taxon>
        <taxon>Eimeriorina</taxon>
        <taxon>Eimeriidae</taxon>
        <taxon>Eimeria</taxon>
    </lineage>
</organism>
<dbReference type="VEuPathDB" id="ToxoDB:EMWEY_00056850"/>
<reference evidence="7" key="1">
    <citation type="submission" date="2013-10" db="EMBL/GenBank/DDBJ databases">
        <title>Genomic analysis of the causative agents of coccidiosis in chickens.</title>
        <authorList>
            <person name="Reid A.J."/>
            <person name="Blake D."/>
            <person name="Billington K."/>
            <person name="Browne H."/>
            <person name="Dunn M."/>
            <person name="Hung S."/>
            <person name="Kawahara F."/>
            <person name="Miranda-Saavedra D."/>
            <person name="Mourier T."/>
            <person name="Nagra H."/>
            <person name="Otto T.D."/>
            <person name="Rawlings N."/>
            <person name="Sanchez A."/>
            <person name="Sanders M."/>
            <person name="Subramaniam C."/>
            <person name="Tay Y."/>
            <person name="Dear P."/>
            <person name="Doerig C."/>
            <person name="Gruber A."/>
            <person name="Parkinson J."/>
            <person name="Shirley M."/>
            <person name="Wan K.L."/>
            <person name="Berriman M."/>
            <person name="Tomley F."/>
            <person name="Pain A."/>
        </authorList>
    </citation>
    <scope>NUCLEOTIDE SEQUENCE [LARGE SCALE GENOMIC DNA]</scope>
    <source>
        <strain evidence="7">Weybridge</strain>
    </source>
</reference>
<evidence type="ECO:0000256" key="1">
    <source>
        <dbReference type="ARBA" id="ARBA00004170"/>
    </source>
</evidence>
<evidence type="ECO:0000256" key="6">
    <source>
        <dbReference type="SAM" id="MobiDB-lite"/>
    </source>
</evidence>
<dbReference type="GO" id="GO:0005770">
    <property type="term" value="C:late endosome"/>
    <property type="evidence" value="ECO:0007669"/>
    <property type="project" value="TreeGrafter"/>
</dbReference>
<dbReference type="InterPro" id="IPR005378">
    <property type="entry name" value="Vps35"/>
</dbReference>
<keyword evidence="3" id="KW-0813">Transport</keyword>
<evidence type="ECO:0000256" key="5">
    <source>
        <dbReference type="ARBA" id="ARBA00023136"/>
    </source>
</evidence>
<dbReference type="OMA" id="PTRVEYI"/>
<dbReference type="Proteomes" id="UP000030763">
    <property type="component" value="Unassembled WGS sequence"/>
</dbReference>
<sequence length="545" mass="58101">MDISSLLGLQDVFQSFCLTLFPTRVEYISSILDGAFRLLVATCQRLSAAAAEAAAAAAAAAAAGGRSPPSLAKLHSPAGVCGDAGYGPPVGAVGAAGPATAATAAIDTSSMQLKMLPEAGMEAVGELLTNPLKVLSLQVLNISSYAPLMDFLDTDTRSQVAKAMVDAVVTARVPLTSSHVFSHFLALVYPLIRGDENAKNAHGSSGETGQDDAHAPGAAAAAAAAAPAAAAAQHLQQLAMLVHLAKGADTDEQFNILLAAKNAFSQGGALQQRVLLPPLAVAACRLLPQVLQRQTAAEEGIEKPPQHTGKRVCQLLHAVCLQLVPLSPETALRMLLLSCMAADNANIAVGGFGPICEEFASQALVCFEEEITDSKTQFAAITQMVGCFAGFIVGLEREIFESLATKMTQHAAKLLKKVDQCRAVLSCSHLYWNTAAYRDSRRVLECLQKCLKIADLTVQTNSSHVSLFIEILNKYVYYFDQNNTEVTTDFIQNLLALCAEHCRFAELDKDDDVMKSFRNTLQHLRLKKQTDTTNRYKGLDLSIEI</sequence>
<protein>
    <submittedName>
        <fullName evidence="7">Vacuolar sorting protein 35, putative</fullName>
    </submittedName>
</protein>
<dbReference type="InterPro" id="IPR042491">
    <property type="entry name" value="Vps35_C"/>
</dbReference>
<dbReference type="GO" id="GO:0030906">
    <property type="term" value="C:retromer, cargo-selective complex"/>
    <property type="evidence" value="ECO:0007669"/>
    <property type="project" value="InterPro"/>
</dbReference>
<dbReference type="PANTHER" id="PTHR11099">
    <property type="entry name" value="VACUOLAR SORTING PROTEIN 35"/>
    <property type="match status" value="1"/>
</dbReference>
<keyword evidence="5" id="KW-0472">Membrane</keyword>
<reference evidence="7" key="2">
    <citation type="submission" date="2013-10" db="EMBL/GenBank/DDBJ databases">
        <authorList>
            <person name="Aslett M."/>
        </authorList>
    </citation>
    <scope>NUCLEOTIDE SEQUENCE [LARGE SCALE GENOMIC DNA]</scope>
    <source>
        <strain evidence="7">Weybridge</strain>
    </source>
</reference>
<gene>
    <name evidence="7" type="ORF">EMWEY_00056850</name>
</gene>
<dbReference type="Gene3D" id="1.25.40.660">
    <property type="entry name" value="Vacuolar protein sorting-associated protein 35, helical subcomplex Vps35-C"/>
    <property type="match status" value="1"/>
</dbReference>
<evidence type="ECO:0000256" key="2">
    <source>
        <dbReference type="ARBA" id="ARBA00006536"/>
    </source>
</evidence>
<evidence type="ECO:0000256" key="4">
    <source>
        <dbReference type="ARBA" id="ARBA00022927"/>
    </source>
</evidence>